<protein>
    <submittedName>
        <fullName evidence="1">Uncharacterized protein</fullName>
    </submittedName>
</protein>
<dbReference type="AlphaFoldDB" id="A0A699RSL8"/>
<evidence type="ECO:0000313" key="1">
    <source>
        <dbReference type="EMBL" id="GFC85554.1"/>
    </source>
</evidence>
<comment type="caution">
    <text evidence="1">The sequence shown here is derived from an EMBL/GenBank/DDBJ whole genome shotgun (WGS) entry which is preliminary data.</text>
</comment>
<reference evidence="1" key="1">
    <citation type="journal article" date="2019" name="Sci. Rep.">
        <title>Draft genome of Tanacetum cinerariifolium, the natural source of mosquito coil.</title>
        <authorList>
            <person name="Yamashiro T."/>
            <person name="Shiraishi A."/>
            <person name="Satake H."/>
            <person name="Nakayama K."/>
        </authorList>
    </citation>
    <scope>NUCLEOTIDE SEQUENCE</scope>
</reference>
<name>A0A699RSL8_TANCI</name>
<dbReference type="EMBL" id="BKCJ011100577">
    <property type="protein sequence ID" value="GFC85554.1"/>
    <property type="molecule type" value="Genomic_DNA"/>
</dbReference>
<sequence>MQLQENTTKPGVLGNYGFVVEKGTNSTIPADDVVPADAVPASAFISAEPTISADRIIADEALVLAINGIPADSKFAMMSLPSKKLLDQAFVEKQDLMAKLENEKSINAKWLSTSKNLHKLVDSSITARTKRGLGYVNLTGEND</sequence>
<proteinExistence type="predicted"/>
<accession>A0A699RSL8</accession>
<gene>
    <name evidence="1" type="ORF">Tci_857524</name>
</gene>
<organism evidence="1">
    <name type="scientific">Tanacetum cinerariifolium</name>
    <name type="common">Dalmatian daisy</name>
    <name type="synonym">Chrysanthemum cinerariifolium</name>
    <dbReference type="NCBI Taxonomy" id="118510"/>
    <lineage>
        <taxon>Eukaryota</taxon>
        <taxon>Viridiplantae</taxon>
        <taxon>Streptophyta</taxon>
        <taxon>Embryophyta</taxon>
        <taxon>Tracheophyta</taxon>
        <taxon>Spermatophyta</taxon>
        <taxon>Magnoliopsida</taxon>
        <taxon>eudicotyledons</taxon>
        <taxon>Gunneridae</taxon>
        <taxon>Pentapetalae</taxon>
        <taxon>asterids</taxon>
        <taxon>campanulids</taxon>
        <taxon>Asterales</taxon>
        <taxon>Asteraceae</taxon>
        <taxon>Asteroideae</taxon>
        <taxon>Anthemideae</taxon>
        <taxon>Anthemidinae</taxon>
        <taxon>Tanacetum</taxon>
    </lineage>
</organism>